<dbReference type="Proteomes" id="UP000179860">
    <property type="component" value="Chromosome 1"/>
</dbReference>
<dbReference type="RefSeq" id="WP_154671854.1">
    <property type="nucleotide sequence ID" value="NZ_CP017561.2"/>
</dbReference>
<dbReference type="OrthoDB" id="9115117at2"/>
<proteinExistence type="predicted"/>
<evidence type="ECO:0000313" key="2">
    <source>
        <dbReference type="EMBL" id="QXE07138.1"/>
    </source>
</evidence>
<dbReference type="KEGG" id="pspw:BJG93_35370"/>
<dbReference type="EMBL" id="CP017561">
    <property type="protein sequence ID" value="QXE07138.1"/>
    <property type="molecule type" value="Genomic_DNA"/>
</dbReference>
<protein>
    <submittedName>
        <fullName evidence="2">Uncharacterized protein</fullName>
    </submittedName>
</protein>
<reference evidence="2" key="1">
    <citation type="submission" date="2016-09" db="EMBL/GenBank/DDBJ databases">
        <title>The Complete Genome of Burkholderia sprentiae wsm5005.</title>
        <authorList>
            <person name="De Meyer S."/>
            <person name="Wang P."/>
            <person name="Terpolilli J."/>
        </authorList>
    </citation>
    <scope>NUCLEOTIDE SEQUENCE [LARGE SCALE GENOMIC DNA]</scope>
    <source>
        <strain evidence="2">WSM5005</strain>
    </source>
</reference>
<accession>A0A8F4KI69</accession>
<keyword evidence="3" id="KW-1185">Reference proteome</keyword>
<organism evidence="2 3">
    <name type="scientific">Paraburkholderia sprentiae WSM5005</name>
    <dbReference type="NCBI Taxonomy" id="754502"/>
    <lineage>
        <taxon>Bacteria</taxon>
        <taxon>Pseudomonadati</taxon>
        <taxon>Pseudomonadota</taxon>
        <taxon>Betaproteobacteria</taxon>
        <taxon>Burkholderiales</taxon>
        <taxon>Burkholderiaceae</taxon>
        <taxon>Paraburkholderia</taxon>
    </lineage>
</organism>
<evidence type="ECO:0000313" key="3">
    <source>
        <dbReference type="Proteomes" id="UP000179860"/>
    </source>
</evidence>
<evidence type="ECO:0000256" key="1">
    <source>
        <dbReference type="SAM" id="MobiDB-lite"/>
    </source>
</evidence>
<sequence>MSLSVFEMHSVELSCQRPPGVCYVICDEWHYKACLGRAADLQRARAETRDFLDIAQLNHRAWQEDRKLVRNLIGSHWLFFHRVRDRNPDTDGWWVIVALLEEVRRGALLAIKGPRNGLFPSPYSSAPLRNIAARAGNRPDGEPILSVQYDPATRQTQLNAARAARASDRGASTLRADPRPFEYTPDTVSGDSFDIAKTPNNGEPGTWYANPGSGQVRLYGSDGKGYIDLDFDHSHDGMRPHAHNWVDGNRDWAVVPFSPL</sequence>
<feature type="region of interest" description="Disordered" evidence="1">
    <location>
        <begin position="162"/>
        <end position="191"/>
    </location>
</feature>
<name>A0A8F4KI69_9BURK</name>
<dbReference type="AlphaFoldDB" id="A0A8F4KI69"/>
<gene>
    <name evidence="2" type="ORF">BJG93_35370</name>
</gene>